<gene>
    <name evidence="1" type="ORF">PF66_06419</name>
</gene>
<reference evidence="1 2" key="1">
    <citation type="journal article" date="2015" name="PLoS ONE">
        <title>Rice-Infecting Pseudomonas Genomes Are Highly Accessorized and Harbor Multiple Putative Virulence Mechanisms to Cause Sheath Brown Rot.</title>
        <authorList>
            <person name="Quibod I.L."/>
            <person name="Grande G."/>
            <person name="Oreiro E.G."/>
            <person name="Borja F.N."/>
            <person name="Dossa G.S."/>
            <person name="Mauleon R."/>
            <person name="Cruz C.V."/>
            <person name="Oliva R."/>
        </authorList>
    </citation>
    <scope>NUCLEOTIDE SEQUENCE [LARGE SCALE GENOMIC DNA]</scope>
    <source>
        <strain evidence="1 2">IRRI 6609</strain>
    </source>
</reference>
<organism evidence="1 2">
    <name type="scientific">Pseudomonas asplenii</name>
    <dbReference type="NCBI Taxonomy" id="53407"/>
    <lineage>
        <taxon>Bacteria</taxon>
        <taxon>Pseudomonadati</taxon>
        <taxon>Pseudomonadota</taxon>
        <taxon>Gammaproteobacteria</taxon>
        <taxon>Pseudomonadales</taxon>
        <taxon>Pseudomonadaceae</taxon>
        <taxon>Pseudomonas</taxon>
    </lineage>
</organism>
<dbReference type="EMBL" id="JSYZ01000054">
    <property type="protein sequence ID" value="KPA87074.1"/>
    <property type="molecule type" value="Genomic_DNA"/>
</dbReference>
<keyword evidence="2" id="KW-1185">Reference proteome</keyword>
<sequence length="70" mass="8097">MRKLRSHEVIGLSVDEILQEFNERASEFGITEENLVSVSVNPPRHALRILDGDKVKDAKVQVTFIYWSER</sequence>
<comment type="caution">
    <text evidence="1">The sequence shown here is derived from an EMBL/GenBank/DDBJ whole genome shotgun (WGS) entry which is preliminary data.</text>
</comment>
<evidence type="ECO:0000313" key="1">
    <source>
        <dbReference type="EMBL" id="KPA87074.1"/>
    </source>
</evidence>
<dbReference type="AlphaFoldDB" id="A0A0N1J5K6"/>
<protein>
    <submittedName>
        <fullName evidence="1">Uncharacterized protein</fullName>
    </submittedName>
</protein>
<dbReference type="STRING" id="50340.PF66_06419"/>
<accession>A0A0N1J5K6</accession>
<dbReference type="Proteomes" id="UP000037931">
    <property type="component" value="Unassembled WGS sequence"/>
</dbReference>
<evidence type="ECO:0000313" key="2">
    <source>
        <dbReference type="Proteomes" id="UP000037931"/>
    </source>
</evidence>
<name>A0A0N1J5K6_9PSED</name>
<proteinExistence type="predicted"/>